<name>A0A077P086_XENBV</name>
<dbReference type="AlphaFoldDB" id="A0A077P086"/>
<dbReference type="PROSITE" id="PS52050">
    <property type="entry name" value="WYL"/>
    <property type="match status" value="1"/>
</dbReference>
<dbReference type="Proteomes" id="UP000028483">
    <property type="component" value="Unassembled WGS sequence"/>
</dbReference>
<protein>
    <submittedName>
        <fullName evidence="3">Putative transcriptional regulator</fullName>
    </submittedName>
</protein>
<feature type="domain" description="WYL" evidence="2">
    <location>
        <begin position="175"/>
        <end position="239"/>
    </location>
</feature>
<dbReference type="InterPro" id="IPR051534">
    <property type="entry name" value="CBASS_pafABC_assoc_protein"/>
</dbReference>
<dbReference type="EMBL" id="CBSX010000007">
    <property type="protein sequence ID" value="CDH04104.1"/>
    <property type="molecule type" value="Genomic_DNA"/>
</dbReference>
<dbReference type="Gene3D" id="1.10.10.10">
    <property type="entry name" value="Winged helix-like DNA-binding domain superfamily/Winged helix DNA-binding domain"/>
    <property type="match status" value="1"/>
</dbReference>
<dbReference type="InterPro" id="IPR036388">
    <property type="entry name" value="WH-like_DNA-bd_sf"/>
</dbReference>
<dbReference type="HOGENOM" id="CLU_041141_7_1_6"/>
<dbReference type="PANTHER" id="PTHR34580:SF3">
    <property type="entry name" value="PROTEIN PAFB"/>
    <property type="match status" value="1"/>
</dbReference>
<evidence type="ECO:0000313" key="3">
    <source>
        <dbReference type="EMBL" id="CDH04104.1"/>
    </source>
</evidence>
<proteinExistence type="predicted"/>
<feature type="domain" description="Helix-turn-helix type 11" evidence="1">
    <location>
        <begin position="42"/>
        <end position="95"/>
    </location>
</feature>
<accession>A0A077P086</accession>
<reference evidence="3" key="1">
    <citation type="submission" date="2013-07" db="EMBL/GenBank/DDBJ databases">
        <title>Sub-species coevolution in mutualistic symbiosis.</title>
        <authorList>
            <person name="Murfin K."/>
            <person name="Klassen J."/>
            <person name="Lee M."/>
            <person name="Forst S."/>
            <person name="Stock P."/>
            <person name="Goodrich-Blair H."/>
        </authorList>
    </citation>
    <scope>NUCLEOTIDE SEQUENCE [LARGE SCALE GENOMIC DNA]</scope>
    <source>
        <strain evidence="3">Oregonense</strain>
    </source>
</reference>
<comment type="caution">
    <text evidence="3">The sequence shown here is derived from an EMBL/GenBank/DDBJ whole genome shotgun (WGS) entry which is preliminary data.</text>
</comment>
<dbReference type="InterPro" id="IPR036390">
    <property type="entry name" value="WH_DNA-bd_sf"/>
</dbReference>
<dbReference type="Pfam" id="PF08279">
    <property type="entry name" value="HTH_11"/>
    <property type="match status" value="1"/>
</dbReference>
<organism evidence="3">
    <name type="scientific">Xenorhabdus bovienii str. oregonense</name>
    <dbReference type="NCBI Taxonomy" id="1398202"/>
    <lineage>
        <taxon>Bacteria</taxon>
        <taxon>Pseudomonadati</taxon>
        <taxon>Pseudomonadota</taxon>
        <taxon>Gammaproteobacteria</taxon>
        <taxon>Enterobacterales</taxon>
        <taxon>Morganellaceae</taxon>
        <taxon>Xenorhabdus</taxon>
    </lineage>
</organism>
<dbReference type="PANTHER" id="PTHR34580">
    <property type="match status" value="1"/>
</dbReference>
<evidence type="ECO:0000259" key="1">
    <source>
        <dbReference type="Pfam" id="PF08279"/>
    </source>
</evidence>
<dbReference type="SUPFAM" id="SSF46785">
    <property type="entry name" value="Winged helix' DNA-binding domain"/>
    <property type="match status" value="1"/>
</dbReference>
<dbReference type="Pfam" id="PF13280">
    <property type="entry name" value="WYL"/>
    <property type="match status" value="1"/>
</dbReference>
<gene>
    <name evidence="3" type="ORF">XBO1_1040007</name>
</gene>
<dbReference type="InterPro" id="IPR026881">
    <property type="entry name" value="WYL_dom"/>
</dbReference>
<evidence type="ECO:0000259" key="2">
    <source>
        <dbReference type="Pfam" id="PF13280"/>
    </source>
</evidence>
<sequence length="270" mass="31078">MILFKGSKNYLFNQLNYDSCVLLEVDESVNLNGWDELSRAQRLLSLMEILRRYHFPVQGKVLAQKLNISLRTLYRDIASLQAQGAIIEGEPGIGYVFRPGFVLPPLMFTQNEIEALALGANWVAKRADPQLKESANNAISKIAAVIPAELKQMLEASSLLIGPAATVVQPVVEIQQIRQAINTRHKITFAYLDIKDIPSERTIWPFALGYFENISIVIGWCELREEFRHFRSDRIMRLKIEKQCYPRSRQVLLKEWRAMEKISREPNKDY</sequence>
<dbReference type="InterPro" id="IPR013196">
    <property type="entry name" value="HTH_11"/>
</dbReference>